<gene>
    <name evidence="1" type="ORF">NQ315_010826</name>
</gene>
<reference evidence="1 2" key="1">
    <citation type="journal article" date="2023" name="Insect Mol. Biol.">
        <title>Genome sequencing provides insights into the evolution of gene families encoding plant cell wall-degrading enzymes in longhorned beetles.</title>
        <authorList>
            <person name="Shin N.R."/>
            <person name="Okamura Y."/>
            <person name="Kirsch R."/>
            <person name="Pauchet Y."/>
        </authorList>
    </citation>
    <scope>NUCLEOTIDE SEQUENCE [LARGE SCALE GENOMIC DNA]</scope>
    <source>
        <strain evidence="1">EAD_L_NR</strain>
    </source>
</reference>
<dbReference type="EMBL" id="JANEYG010000478">
    <property type="protein sequence ID" value="KAJ8909614.1"/>
    <property type="molecule type" value="Genomic_DNA"/>
</dbReference>
<evidence type="ECO:0000313" key="1">
    <source>
        <dbReference type="EMBL" id="KAJ8909614.1"/>
    </source>
</evidence>
<name>A0AAV8V662_9CUCU</name>
<comment type="caution">
    <text evidence="1">The sequence shown here is derived from an EMBL/GenBank/DDBJ whole genome shotgun (WGS) entry which is preliminary data.</text>
</comment>
<organism evidence="1 2">
    <name type="scientific">Exocentrus adspersus</name>
    <dbReference type="NCBI Taxonomy" id="1586481"/>
    <lineage>
        <taxon>Eukaryota</taxon>
        <taxon>Metazoa</taxon>
        <taxon>Ecdysozoa</taxon>
        <taxon>Arthropoda</taxon>
        <taxon>Hexapoda</taxon>
        <taxon>Insecta</taxon>
        <taxon>Pterygota</taxon>
        <taxon>Neoptera</taxon>
        <taxon>Endopterygota</taxon>
        <taxon>Coleoptera</taxon>
        <taxon>Polyphaga</taxon>
        <taxon>Cucujiformia</taxon>
        <taxon>Chrysomeloidea</taxon>
        <taxon>Cerambycidae</taxon>
        <taxon>Lamiinae</taxon>
        <taxon>Acanthocinini</taxon>
        <taxon>Exocentrus</taxon>
    </lineage>
</organism>
<evidence type="ECO:0000313" key="2">
    <source>
        <dbReference type="Proteomes" id="UP001159042"/>
    </source>
</evidence>
<dbReference type="Proteomes" id="UP001159042">
    <property type="component" value="Unassembled WGS sequence"/>
</dbReference>
<accession>A0AAV8V662</accession>
<sequence length="94" mass="10959">MTTLHKKERYVVHYKNLKQLSRVRLKTNATNEFEKNLSKLMYNAGFGKSTENHRKHRMVKLLTSSEGRYGGNHYISSLAFHGSTIFDDNLVAWL</sequence>
<keyword evidence="2" id="KW-1185">Reference proteome</keyword>
<protein>
    <submittedName>
        <fullName evidence="1">Uncharacterized protein</fullName>
    </submittedName>
</protein>
<dbReference type="AlphaFoldDB" id="A0AAV8V662"/>
<proteinExistence type="predicted"/>